<protein>
    <submittedName>
        <fullName evidence="1">Uncharacterized protein</fullName>
    </submittedName>
</protein>
<name>A0ABQ9I2L8_9NEOP</name>
<reference evidence="1 2" key="1">
    <citation type="submission" date="2023-02" db="EMBL/GenBank/DDBJ databases">
        <title>LHISI_Scaffold_Assembly.</title>
        <authorList>
            <person name="Stuart O.P."/>
            <person name="Cleave R."/>
            <person name="Magrath M.J.L."/>
            <person name="Mikheyev A.S."/>
        </authorList>
    </citation>
    <scope>NUCLEOTIDE SEQUENCE [LARGE SCALE GENOMIC DNA]</scope>
    <source>
        <strain evidence="1">Daus_M_001</strain>
        <tissue evidence="1">Leg muscle</tissue>
    </source>
</reference>
<sequence length="359" mass="40037">MEVAGKRRLQPEGCYVQSELAPSNLLEPNYLPHLIKFFQSYHGDTSGATEYFQNVSKEKAAVLKSEAKFVVEHCKLTVDLHECLQSSSCKLSHKLSAKLNDLKCGFKEILMTGFLHVIQQGNLLNKLASSTILGKLFSKDQKLMLKIYSQESFLARPCQDMEKYSPQHILACGKKSKLQTDRPVPKEVISQCCGSTVHMNRLRQYHALCEVRGRVRQRDSRKPVVTVGGSKETWCSVRVAGGRKEGRKEGREAEQVAWDDGQPVEGRQSRLQLIPQQGVAVFGGSQLLKGGLWRVGGLLSFQLKRVGDLLRPIVELSVQLARAAPACQLVATDRQLPTPEDLGVINRCELTCPTTLQRI</sequence>
<comment type="caution">
    <text evidence="1">The sequence shown here is derived from an EMBL/GenBank/DDBJ whole genome shotgun (WGS) entry which is preliminary data.</text>
</comment>
<evidence type="ECO:0000313" key="1">
    <source>
        <dbReference type="EMBL" id="KAJ8890544.1"/>
    </source>
</evidence>
<accession>A0ABQ9I2L8</accession>
<keyword evidence="2" id="KW-1185">Reference proteome</keyword>
<gene>
    <name evidence="1" type="ORF">PR048_010053</name>
</gene>
<dbReference type="Proteomes" id="UP001159363">
    <property type="component" value="Chromosome 3"/>
</dbReference>
<dbReference type="EMBL" id="JARBHB010000003">
    <property type="protein sequence ID" value="KAJ8890544.1"/>
    <property type="molecule type" value="Genomic_DNA"/>
</dbReference>
<organism evidence="1 2">
    <name type="scientific">Dryococelus australis</name>
    <dbReference type="NCBI Taxonomy" id="614101"/>
    <lineage>
        <taxon>Eukaryota</taxon>
        <taxon>Metazoa</taxon>
        <taxon>Ecdysozoa</taxon>
        <taxon>Arthropoda</taxon>
        <taxon>Hexapoda</taxon>
        <taxon>Insecta</taxon>
        <taxon>Pterygota</taxon>
        <taxon>Neoptera</taxon>
        <taxon>Polyneoptera</taxon>
        <taxon>Phasmatodea</taxon>
        <taxon>Verophasmatodea</taxon>
        <taxon>Anareolatae</taxon>
        <taxon>Phasmatidae</taxon>
        <taxon>Eurycanthinae</taxon>
        <taxon>Dryococelus</taxon>
    </lineage>
</organism>
<proteinExistence type="predicted"/>
<evidence type="ECO:0000313" key="2">
    <source>
        <dbReference type="Proteomes" id="UP001159363"/>
    </source>
</evidence>